<feature type="region of interest" description="Disordered" evidence="1">
    <location>
        <begin position="76"/>
        <end position="118"/>
    </location>
</feature>
<dbReference type="Proteomes" id="UP000199048">
    <property type="component" value="Unassembled WGS sequence"/>
</dbReference>
<gene>
    <name evidence="2" type="ORF">SAMN05192568_100760</name>
</gene>
<proteinExistence type="predicted"/>
<dbReference type="EMBL" id="FOTK01000007">
    <property type="protein sequence ID" value="SFL59903.1"/>
    <property type="molecule type" value="Genomic_DNA"/>
</dbReference>
<dbReference type="RefSeq" id="WP_139234069.1">
    <property type="nucleotide sequence ID" value="NZ_FOTK01000007.1"/>
</dbReference>
<organism evidence="2 3">
    <name type="scientific">Methylobacterium pseudosasicola</name>
    <dbReference type="NCBI Taxonomy" id="582667"/>
    <lineage>
        <taxon>Bacteria</taxon>
        <taxon>Pseudomonadati</taxon>
        <taxon>Pseudomonadota</taxon>
        <taxon>Alphaproteobacteria</taxon>
        <taxon>Hyphomicrobiales</taxon>
        <taxon>Methylobacteriaceae</taxon>
        <taxon>Methylobacterium</taxon>
    </lineage>
</organism>
<name>A0A1I4J116_9HYPH</name>
<accession>A0A1I4J116</accession>
<sequence>MFAISPVASTSVTALRPLQVDAPERVASVIASVLPVPVALDPRTHYALSTQAADAVLALVQVKAPTQDTLTLLAQQVETPPVNDAETATSPELAGDPRPDVSANGEVASATPVPNGRTAAAGFESSIAETRTAQQAKQAADWEAYLYKITHVDSNVMNAISFYLMANDANYRDFKNEHPSVDVHWINVDNKKIVSLWPRITDKWFPETV</sequence>
<dbReference type="OrthoDB" id="8005833at2"/>
<evidence type="ECO:0000256" key="1">
    <source>
        <dbReference type="SAM" id="MobiDB-lite"/>
    </source>
</evidence>
<protein>
    <submittedName>
        <fullName evidence="2">Uncharacterized protein</fullName>
    </submittedName>
</protein>
<keyword evidence="3" id="KW-1185">Reference proteome</keyword>
<reference evidence="3" key="1">
    <citation type="submission" date="2016-10" db="EMBL/GenBank/DDBJ databases">
        <authorList>
            <person name="Varghese N."/>
            <person name="Submissions S."/>
        </authorList>
    </citation>
    <scope>NUCLEOTIDE SEQUENCE [LARGE SCALE GENOMIC DNA]</scope>
    <source>
        <strain evidence="3">BL36</strain>
    </source>
</reference>
<dbReference type="AlphaFoldDB" id="A0A1I4J116"/>
<evidence type="ECO:0000313" key="2">
    <source>
        <dbReference type="EMBL" id="SFL59903.1"/>
    </source>
</evidence>
<evidence type="ECO:0000313" key="3">
    <source>
        <dbReference type="Proteomes" id="UP000199048"/>
    </source>
</evidence>